<gene>
    <name evidence="4" type="ORF">APORC_0537</name>
</gene>
<organism evidence="4 5">
    <name type="scientific">Arcobacter porcinus</name>
    <dbReference type="NCBI Taxonomy" id="1935204"/>
    <lineage>
        <taxon>Bacteria</taxon>
        <taxon>Pseudomonadati</taxon>
        <taxon>Campylobacterota</taxon>
        <taxon>Epsilonproteobacteria</taxon>
        <taxon>Campylobacterales</taxon>
        <taxon>Arcobacteraceae</taxon>
        <taxon>Arcobacter</taxon>
    </lineage>
</organism>
<dbReference type="KEGG" id="apoc:APORC_0537"/>
<accession>A0A5C2HDA5</accession>
<dbReference type="Proteomes" id="UP000322644">
    <property type="component" value="Chromosome"/>
</dbReference>
<name>A0A5C2HDA5_9BACT</name>
<dbReference type="PROSITE" id="PS51724">
    <property type="entry name" value="SPOR"/>
    <property type="match status" value="1"/>
</dbReference>
<protein>
    <submittedName>
        <fullName evidence="4">SPOR domain-containing protein</fullName>
    </submittedName>
</protein>
<dbReference type="InterPro" id="IPR036680">
    <property type="entry name" value="SPOR-like_sf"/>
</dbReference>
<dbReference type="Gene3D" id="3.30.70.1070">
    <property type="entry name" value="Sporulation related repeat"/>
    <property type="match status" value="1"/>
</dbReference>
<evidence type="ECO:0000259" key="3">
    <source>
        <dbReference type="PROSITE" id="PS51724"/>
    </source>
</evidence>
<dbReference type="SUPFAM" id="SSF110997">
    <property type="entry name" value="Sporulation related repeat"/>
    <property type="match status" value="1"/>
</dbReference>
<keyword evidence="2" id="KW-0812">Transmembrane</keyword>
<dbReference type="EMBL" id="CP036246">
    <property type="protein sequence ID" value="QEP40154.1"/>
    <property type="molecule type" value="Genomic_DNA"/>
</dbReference>
<reference evidence="4 5" key="1">
    <citation type="submission" date="2019-09" db="EMBL/GenBank/DDBJ databases">
        <title>Complete genome sequencing of four Arcobacter species reveals a diverse suite of mobile elements.</title>
        <authorList>
            <person name="Miller W.G."/>
            <person name="Yee E."/>
            <person name="Bono J.L."/>
        </authorList>
    </citation>
    <scope>NUCLEOTIDE SEQUENCE [LARGE SCALE GENOMIC DNA]</scope>
    <source>
        <strain evidence="4 5">CCUG 56899</strain>
    </source>
</reference>
<dbReference type="Pfam" id="PF05036">
    <property type="entry name" value="SPOR"/>
    <property type="match status" value="1"/>
</dbReference>
<feature type="coiled-coil region" evidence="1">
    <location>
        <begin position="11"/>
        <end position="41"/>
    </location>
</feature>
<reference evidence="4 5" key="2">
    <citation type="submission" date="2019-09" db="EMBL/GenBank/DDBJ databases">
        <title>Taxonomic note: a critical rebuttal of the proposed division of the genus Arcobacter into six genera, emended descriptions of Arcobacter anaerophilus and the genus Arcobacter, and an assessment of genus-level boundaries for Epsilonproteobacteria using in silico genomic comparator tools.</title>
        <authorList>
            <person name="On S.L.W."/>
            <person name="Miller W.G."/>
            <person name="Biggs P."/>
            <person name="Cornelius A."/>
            <person name="Vandamme P."/>
        </authorList>
    </citation>
    <scope>NUCLEOTIDE SEQUENCE [LARGE SCALE GENOMIC DNA]</scope>
    <source>
        <strain evidence="4 5">CCUG 56899</strain>
    </source>
</reference>
<evidence type="ECO:0000256" key="1">
    <source>
        <dbReference type="SAM" id="Coils"/>
    </source>
</evidence>
<dbReference type="GO" id="GO:0042834">
    <property type="term" value="F:peptidoglycan binding"/>
    <property type="evidence" value="ECO:0007669"/>
    <property type="project" value="InterPro"/>
</dbReference>
<evidence type="ECO:0000313" key="4">
    <source>
        <dbReference type="EMBL" id="QEP40154.1"/>
    </source>
</evidence>
<proteinExistence type="predicted"/>
<keyword evidence="1" id="KW-0175">Coiled coil</keyword>
<dbReference type="AlphaFoldDB" id="A0A5C2HDA5"/>
<keyword evidence="2" id="KW-0472">Membrane</keyword>
<feature type="transmembrane region" description="Helical" evidence="2">
    <location>
        <begin position="92"/>
        <end position="113"/>
    </location>
</feature>
<evidence type="ECO:0000256" key="2">
    <source>
        <dbReference type="SAM" id="Phobius"/>
    </source>
</evidence>
<dbReference type="RefSeq" id="WP_066387814.1">
    <property type="nucleotide sequence ID" value="NZ_CP036246.2"/>
</dbReference>
<feature type="domain" description="SPOR" evidence="3">
    <location>
        <begin position="249"/>
        <end position="325"/>
    </location>
</feature>
<dbReference type="InterPro" id="IPR007730">
    <property type="entry name" value="SPOR-like_dom"/>
</dbReference>
<evidence type="ECO:0000313" key="5">
    <source>
        <dbReference type="Proteomes" id="UP000322644"/>
    </source>
</evidence>
<sequence length="325" mass="36859">MQINGDDFLKKVQLKQEGEELQRKLNELNQAESNMQNLNLSNNLNSAYNSNSNSSYEEIQRLQNNIKIDSEDEFDSLILEKRSNRSSNKKKYILLGAILLVLFFLTIMLFGLLSNNNKKTDPFMESTNEVIENNNSSNIEEDYKRILDETNRKSATETLEKSNYSNSLDDIVQVEESVTQIEQEPEIIIPDELINNTIKKVEEKKTPAPAPKVVEPKPTKVEAKTSIKDLVEGKNNQGIQATTPKATSSSTAKAYYVQIGAFSKQPNSAYLQKIKQNGFEYKILNEKNLNKVLIGPFKDRAEANTKVPSIKEKLNINGNPFIVYN</sequence>
<keyword evidence="2" id="KW-1133">Transmembrane helix</keyword>